<evidence type="ECO:0000313" key="2">
    <source>
        <dbReference type="EMBL" id="GIH39128.1"/>
    </source>
</evidence>
<gene>
    <name evidence="2" type="ORF">Mco01_21280</name>
</gene>
<evidence type="ECO:0008006" key="4">
    <source>
        <dbReference type="Google" id="ProtNLM"/>
    </source>
</evidence>
<feature type="chain" id="PRO_5045158805" description="Secreted protein" evidence="1">
    <location>
        <begin position="24"/>
        <end position="176"/>
    </location>
</feature>
<protein>
    <recommendedName>
        <fullName evidence="4">Secreted protein</fullName>
    </recommendedName>
</protein>
<accession>A0ABQ4FWC9</accession>
<organism evidence="2 3">
    <name type="scientific">Microbispora corallina</name>
    <dbReference type="NCBI Taxonomy" id="83302"/>
    <lineage>
        <taxon>Bacteria</taxon>
        <taxon>Bacillati</taxon>
        <taxon>Actinomycetota</taxon>
        <taxon>Actinomycetes</taxon>
        <taxon>Streptosporangiales</taxon>
        <taxon>Streptosporangiaceae</taxon>
        <taxon>Microbispora</taxon>
    </lineage>
</organism>
<keyword evidence="1" id="KW-0732">Signal</keyword>
<evidence type="ECO:0000313" key="3">
    <source>
        <dbReference type="Proteomes" id="UP000603904"/>
    </source>
</evidence>
<comment type="caution">
    <text evidence="2">The sequence shown here is derived from an EMBL/GenBank/DDBJ whole genome shotgun (WGS) entry which is preliminary data.</text>
</comment>
<evidence type="ECO:0000256" key="1">
    <source>
        <dbReference type="SAM" id="SignalP"/>
    </source>
</evidence>
<feature type="signal peptide" evidence="1">
    <location>
        <begin position="1"/>
        <end position="23"/>
    </location>
</feature>
<keyword evidence="3" id="KW-1185">Reference proteome</keyword>
<dbReference type="EMBL" id="BOOC01000006">
    <property type="protein sequence ID" value="GIH39128.1"/>
    <property type="molecule type" value="Genomic_DNA"/>
</dbReference>
<reference evidence="2 3" key="1">
    <citation type="submission" date="2021-01" db="EMBL/GenBank/DDBJ databases">
        <title>Whole genome shotgun sequence of Microbispora corallina NBRC 16416.</title>
        <authorList>
            <person name="Komaki H."/>
            <person name="Tamura T."/>
        </authorList>
    </citation>
    <scope>NUCLEOTIDE SEQUENCE [LARGE SCALE GENOMIC DNA]</scope>
    <source>
        <strain evidence="2 3">NBRC 16416</strain>
    </source>
</reference>
<dbReference type="Proteomes" id="UP000603904">
    <property type="component" value="Unassembled WGS sequence"/>
</dbReference>
<name>A0ABQ4FWC9_9ACTN</name>
<proteinExistence type="predicted"/>
<sequence length="176" mass="17929">MPIMASGTATAAKLLVATLAVTAAYIGASNAAGGERLVTRVAGTAATTPAVQREQATGSAGSAVTTGAFADSAPAPGTVTLAATPGGEGCARVFRARALLSPGDAGDAGLSYGWSLQRWNTRERVWQTYLSTRNGFAGASRVVEFAPTVVDNPGLYRVRLQTGAHTYHSSSLRIAC</sequence>